<keyword evidence="1" id="KW-1133">Transmembrane helix</keyword>
<protein>
    <submittedName>
        <fullName evidence="2">Uncharacterized protein</fullName>
    </submittedName>
</protein>
<gene>
    <name evidence="2" type="ORF">L873DRAFT_1840982</name>
</gene>
<keyword evidence="3" id="KW-1185">Reference proteome</keyword>
<keyword evidence="1" id="KW-0812">Transmembrane</keyword>
<organism evidence="2 3">
    <name type="scientific">Choiromyces venosus 120613-1</name>
    <dbReference type="NCBI Taxonomy" id="1336337"/>
    <lineage>
        <taxon>Eukaryota</taxon>
        <taxon>Fungi</taxon>
        <taxon>Dikarya</taxon>
        <taxon>Ascomycota</taxon>
        <taxon>Pezizomycotina</taxon>
        <taxon>Pezizomycetes</taxon>
        <taxon>Pezizales</taxon>
        <taxon>Tuberaceae</taxon>
        <taxon>Choiromyces</taxon>
    </lineage>
</organism>
<dbReference type="EMBL" id="ML120361">
    <property type="protein sequence ID" value="RPB03775.1"/>
    <property type="molecule type" value="Genomic_DNA"/>
</dbReference>
<reference evidence="2 3" key="1">
    <citation type="journal article" date="2018" name="Nat. Ecol. Evol.">
        <title>Pezizomycetes genomes reveal the molecular basis of ectomycorrhizal truffle lifestyle.</title>
        <authorList>
            <person name="Murat C."/>
            <person name="Payen T."/>
            <person name="Noel B."/>
            <person name="Kuo A."/>
            <person name="Morin E."/>
            <person name="Chen J."/>
            <person name="Kohler A."/>
            <person name="Krizsan K."/>
            <person name="Balestrini R."/>
            <person name="Da Silva C."/>
            <person name="Montanini B."/>
            <person name="Hainaut M."/>
            <person name="Levati E."/>
            <person name="Barry K.W."/>
            <person name="Belfiori B."/>
            <person name="Cichocki N."/>
            <person name="Clum A."/>
            <person name="Dockter R.B."/>
            <person name="Fauchery L."/>
            <person name="Guy J."/>
            <person name="Iotti M."/>
            <person name="Le Tacon F."/>
            <person name="Lindquist E.A."/>
            <person name="Lipzen A."/>
            <person name="Malagnac F."/>
            <person name="Mello A."/>
            <person name="Molinier V."/>
            <person name="Miyauchi S."/>
            <person name="Poulain J."/>
            <person name="Riccioni C."/>
            <person name="Rubini A."/>
            <person name="Sitrit Y."/>
            <person name="Splivallo R."/>
            <person name="Traeger S."/>
            <person name="Wang M."/>
            <person name="Zifcakova L."/>
            <person name="Wipf D."/>
            <person name="Zambonelli A."/>
            <person name="Paolocci F."/>
            <person name="Nowrousian M."/>
            <person name="Ottonello S."/>
            <person name="Baldrian P."/>
            <person name="Spatafora J.W."/>
            <person name="Henrissat B."/>
            <person name="Nagy L.G."/>
            <person name="Aury J.M."/>
            <person name="Wincker P."/>
            <person name="Grigoriev I.V."/>
            <person name="Bonfante P."/>
            <person name="Martin F.M."/>
        </authorList>
    </citation>
    <scope>NUCLEOTIDE SEQUENCE [LARGE SCALE GENOMIC DNA]</scope>
    <source>
        <strain evidence="2 3">120613-1</strain>
    </source>
</reference>
<evidence type="ECO:0000313" key="3">
    <source>
        <dbReference type="Proteomes" id="UP000276215"/>
    </source>
</evidence>
<dbReference type="Proteomes" id="UP000276215">
    <property type="component" value="Unassembled WGS sequence"/>
</dbReference>
<accession>A0A3N4KCW0</accession>
<dbReference type="Gene3D" id="1.20.5.170">
    <property type="match status" value="1"/>
</dbReference>
<proteinExistence type="predicted"/>
<keyword evidence="1" id="KW-0472">Membrane</keyword>
<feature type="transmembrane region" description="Helical" evidence="1">
    <location>
        <begin position="136"/>
        <end position="155"/>
    </location>
</feature>
<evidence type="ECO:0000256" key="1">
    <source>
        <dbReference type="SAM" id="Phobius"/>
    </source>
</evidence>
<sequence>MMRVFGTPVNSALRLRLRVFVQRPSAVPWRAPSKRFRSTVVGRGPVHNHLWDHIQILDNRVAQSAKELGDLKVDVQRLAGELKADMGELKGDMGELKGDMHKSIRELTISMEKGFGAINSRFRELELGVAGTRWRVHLLFGGVAGVAGVVGWLGANAEALWGLMAG</sequence>
<name>A0A3N4KCW0_9PEZI</name>
<dbReference type="AlphaFoldDB" id="A0A3N4KCW0"/>
<evidence type="ECO:0000313" key="2">
    <source>
        <dbReference type="EMBL" id="RPB03775.1"/>
    </source>
</evidence>